<comment type="caution">
    <text evidence="1">The sequence shown here is derived from an EMBL/GenBank/DDBJ whole genome shotgun (WGS) entry which is preliminary data.</text>
</comment>
<evidence type="ECO:0000313" key="2">
    <source>
        <dbReference type="Proteomes" id="UP000827986"/>
    </source>
</evidence>
<feature type="non-terminal residue" evidence="1">
    <location>
        <position position="1"/>
    </location>
</feature>
<accession>A0A9D3XFD6</accession>
<organism evidence="1 2">
    <name type="scientific">Mauremys mutica</name>
    <name type="common">yellowpond turtle</name>
    <dbReference type="NCBI Taxonomy" id="74926"/>
    <lineage>
        <taxon>Eukaryota</taxon>
        <taxon>Metazoa</taxon>
        <taxon>Chordata</taxon>
        <taxon>Craniata</taxon>
        <taxon>Vertebrata</taxon>
        <taxon>Euteleostomi</taxon>
        <taxon>Archelosauria</taxon>
        <taxon>Testudinata</taxon>
        <taxon>Testudines</taxon>
        <taxon>Cryptodira</taxon>
        <taxon>Durocryptodira</taxon>
        <taxon>Testudinoidea</taxon>
        <taxon>Geoemydidae</taxon>
        <taxon>Geoemydinae</taxon>
        <taxon>Mauremys</taxon>
    </lineage>
</organism>
<dbReference type="Proteomes" id="UP000827986">
    <property type="component" value="Unassembled WGS sequence"/>
</dbReference>
<gene>
    <name evidence="1" type="ORF">KIL84_012348</name>
</gene>
<reference evidence="1" key="1">
    <citation type="submission" date="2021-09" db="EMBL/GenBank/DDBJ databases">
        <title>The genome of Mauremys mutica provides insights into the evolution of semi-aquatic lifestyle.</title>
        <authorList>
            <person name="Gong S."/>
            <person name="Gao Y."/>
        </authorList>
    </citation>
    <scope>NUCLEOTIDE SEQUENCE</scope>
    <source>
        <strain evidence="1">MM-2020</strain>
        <tissue evidence="1">Muscle</tissue>
    </source>
</reference>
<keyword evidence="2" id="KW-1185">Reference proteome</keyword>
<sequence length="53" mass="6235">LLCFHLTRVLQSAASSYTKEQDTYRSKGIKSLWFMVIKGFPCLYSLRRTAKYQ</sequence>
<feature type="non-terminal residue" evidence="1">
    <location>
        <position position="53"/>
    </location>
</feature>
<proteinExistence type="predicted"/>
<dbReference type="EMBL" id="JAHDVG010000474">
    <property type="protein sequence ID" value="KAH1178646.1"/>
    <property type="molecule type" value="Genomic_DNA"/>
</dbReference>
<dbReference type="AlphaFoldDB" id="A0A9D3XFD6"/>
<name>A0A9D3XFD6_9SAUR</name>
<evidence type="ECO:0000313" key="1">
    <source>
        <dbReference type="EMBL" id="KAH1178646.1"/>
    </source>
</evidence>
<protein>
    <submittedName>
        <fullName evidence="1">Uncharacterized protein</fullName>
    </submittedName>
</protein>